<keyword evidence="1" id="KW-0472">Membrane</keyword>
<name>A0A9Q0KL73_9MAGN</name>
<evidence type="ECO:0000313" key="2">
    <source>
        <dbReference type="EMBL" id="KAJ4972551.1"/>
    </source>
</evidence>
<protein>
    <submittedName>
        <fullName evidence="2">Uncharacterized protein</fullName>
    </submittedName>
</protein>
<comment type="caution">
    <text evidence="2">The sequence shown here is derived from an EMBL/GenBank/DDBJ whole genome shotgun (WGS) entry which is preliminary data.</text>
</comment>
<feature type="transmembrane region" description="Helical" evidence="1">
    <location>
        <begin position="60"/>
        <end position="80"/>
    </location>
</feature>
<accession>A0A9Q0KL73</accession>
<dbReference type="EMBL" id="JAMYWD010000004">
    <property type="protein sequence ID" value="KAJ4972551.1"/>
    <property type="molecule type" value="Genomic_DNA"/>
</dbReference>
<evidence type="ECO:0000256" key="1">
    <source>
        <dbReference type="SAM" id="Phobius"/>
    </source>
</evidence>
<dbReference type="Proteomes" id="UP001141806">
    <property type="component" value="Unassembled WGS sequence"/>
</dbReference>
<dbReference type="AlphaFoldDB" id="A0A9Q0KL73"/>
<reference evidence="2" key="1">
    <citation type="journal article" date="2023" name="Plant J.">
        <title>The genome of the king protea, Protea cynaroides.</title>
        <authorList>
            <person name="Chang J."/>
            <person name="Duong T.A."/>
            <person name="Schoeman C."/>
            <person name="Ma X."/>
            <person name="Roodt D."/>
            <person name="Barker N."/>
            <person name="Li Z."/>
            <person name="Van de Peer Y."/>
            <person name="Mizrachi E."/>
        </authorList>
    </citation>
    <scope>NUCLEOTIDE SEQUENCE</scope>
    <source>
        <tissue evidence="2">Young leaves</tissue>
    </source>
</reference>
<gene>
    <name evidence="2" type="ORF">NE237_005725</name>
</gene>
<sequence length="112" mass="12444">MVVTYLAASQNPNKDRKNLNTFIHSYSGGQVERRDISDRSGSSATFKIQFSASSSSSSPLFPSLVLAGIFIFISSFSFFIPEPLEERIRIEERISVLKSASSSSPHFRSSFQ</sequence>
<organism evidence="2 3">
    <name type="scientific">Protea cynaroides</name>
    <dbReference type="NCBI Taxonomy" id="273540"/>
    <lineage>
        <taxon>Eukaryota</taxon>
        <taxon>Viridiplantae</taxon>
        <taxon>Streptophyta</taxon>
        <taxon>Embryophyta</taxon>
        <taxon>Tracheophyta</taxon>
        <taxon>Spermatophyta</taxon>
        <taxon>Magnoliopsida</taxon>
        <taxon>Proteales</taxon>
        <taxon>Proteaceae</taxon>
        <taxon>Protea</taxon>
    </lineage>
</organism>
<evidence type="ECO:0000313" key="3">
    <source>
        <dbReference type="Proteomes" id="UP001141806"/>
    </source>
</evidence>
<keyword evidence="1" id="KW-0812">Transmembrane</keyword>
<keyword evidence="1" id="KW-1133">Transmembrane helix</keyword>
<proteinExistence type="predicted"/>
<keyword evidence="3" id="KW-1185">Reference proteome</keyword>